<proteinExistence type="predicted"/>
<sequence length="29" mass="3115">MTTGIDDLAAMRRAIPAAWAVPITVRTLC</sequence>
<gene>
    <name evidence="1" type="ORF">UFOPK3916_00646</name>
</gene>
<name>A0A6J7M775_9ZZZZ</name>
<protein>
    <submittedName>
        <fullName evidence="1">Unannotated protein</fullName>
    </submittedName>
</protein>
<evidence type="ECO:0000313" key="1">
    <source>
        <dbReference type="EMBL" id="CAB4974379.1"/>
    </source>
</evidence>
<dbReference type="AlphaFoldDB" id="A0A6J7M775"/>
<dbReference type="EMBL" id="CAFBOE010000045">
    <property type="protein sequence ID" value="CAB4974379.1"/>
    <property type="molecule type" value="Genomic_DNA"/>
</dbReference>
<organism evidence="1">
    <name type="scientific">freshwater metagenome</name>
    <dbReference type="NCBI Taxonomy" id="449393"/>
    <lineage>
        <taxon>unclassified sequences</taxon>
        <taxon>metagenomes</taxon>
        <taxon>ecological metagenomes</taxon>
    </lineage>
</organism>
<reference evidence="1" key="1">
    <citation type="submission" date="2020-05" db="EMBL/GenBank/DDBJ databases">
        <authorList>
            <person name="Chiriac C."/>
            <person name="Salcher M."/>
            <person name="Ghai R."/>
            <person name="Kavagutti S V."/>
        </authorList>
    </citation>
    <scope>NUCLEOTIDE SEQUENCE</scope>
</reference>
<accession>A0A6J7M775</accession>